<accession>A0A9X4KG78</accession>
<reference evidence="1 2" key="1">
    <citation type="submission" date="2022-10" db="EMBL/GenBank/DDBJ databases">
        <title>Comparative genomic analysis of Cohnella hashimotonis sp. nov., isolated from the International Space Station.</title>
        <authorList>
            <person name="Simpson A."/>
            <person name="Venkateswaran K."/>
        </authorList>
    </citation>
    <scope>NUCLEOTIDE SEQUENCE [LARGE SCALE GENOMIC DNA]</scope>
    <source>
        <strain evidence="1 2">DSM 18997</strain>
    </source>
</reference>
<keyword evidence="2" id="KW-1185">Reference proteome</keyword>
<gene>
    <name evidence="1" type="ORF">OMP38_09880</name>
</gene>
<dbReference type="EMBL" id="JAPDHZ010000002">
    <property type="protein sequence ID" value="MDG0791146.1"/>
    <property type="molecule type" value="Genomic_DNA"/>
</dbReference>
<proteinExistence type="predicted"/>
<protein>
    <submittedName>
        <fullName evidence="1">Uncharacterized protein</fullName>
    </submittedName>
</protein>
<organism evidence="1 2">
    <name type="scientific">Cohnella ginsengisoli</name>
    <dbReference type="NCBI Taxonomy" id="425004"/>
    <lineage>
        <taxon>Bacteria</taxon>
        <taxon>Bacillati</taxon>
        <taxon>Bacillota</taxon>
        <taxon>Bacilli</taxon>
        <taxon>Bacillales</taxon>
        <taxon>Paenibacillaceae</taxon>
        <taxon>Cohnella</taxon>
    </lineage>
</organism>
<dbReference type="AlphaFoldDB" id="A0A9X4KG78"/>
<evidence type="ECO:0000313" key="2">
    <source>
        <dbReference type="Proteomes" id="UP001153387"/>
    </source>
</evidence>
<comment type="caution">
    <text evidence="1">The sequence shown here is derived from an EMBL/GenBank/DDBJ whole genome shotgun (WGS) entry which is preliminary data.</text>
</comment>
<dbReference type="Proteomes" id="UP001153387">
    <property type="component" value="Unassembled WGS sequence"/>
</dbReference>
<dbReference type="RefSeq" id="WP_277564915.1">
    <property type="nucleotide sequence ID" value="NZ_JAPDHZ010000002.1"/>
</dbReference>
<name>A0A9X4KG78_9BACL</name>
<sequence length="72" mass="6734">MAEEASGLKTEAALDANAVVALASAVEVGVNAGAVTAVAEGALEVRAVSGAAPHPASASAIAAAKPAVAVLR</sequence>
<evidence type="ECO:0000313" key="1">
    <source>
        <dbReference type="EMBL" id="MDG0791146.1"/>
    </source>
</evidence>